<dbReference type="PROSITE" id="PS50005">
    <property type="entry name" value="TPR"/>
    <property type="match status" value="1"/>
</dbReference>
<dbReference type="InterPro" id="IPR011990">
    <property type="entry name" value="TPR-like_helical_dom_sf"/>
</dbReference>
<dbReference type="InterPro" id="IPR019734">
    <property type="entry name" value="TPR_rpt"/>
</dbReference>
<dbReference type="SUPFAM" id="SSF48452">
    <property type="entry name" value="TPR-like"/>
    <property type="match status" value="1"/>
</dbReference>
<dbReference type="PANTHER" id="PTHR45994:SF1">
    <property type="entry name" value="FI21225P1"/>
    <property type="match status" value="1"/>
</dbReference>
<dbReference type="SMART" id="SM00028">
    <property type="entry name" value="TPR"/>
    <property type="match status" value="2"/>
</dbReference>
<dbReference type="OrthoDB" id="199930at2759"/>
<evidence type="ECO:0000256" key="3">
    <source>
        <dbReference type="PROSITE-ProRule" id="PRU00339"/>
    </source>
</evidence>
<dbReference type="RefSeq" id="XP_024883076.1">
    <property type="nucleotide sequence ID" value="XM_025027308.1"/>
</dbReference>
<dbReference type="GeneID" id="112461889"/>
<gene>
    <name evidence="5" type="primary">LOC112461889</name>
</gene>
<keyword evidence="3" id="KW-0802">TPR repeat</keyword>
<dbReference type="PANTHER" id="PTHR45994">
    <property type="entry name" value="FI21225P1"/>
    <property type="match status" value="1"/>
</dbReference>
<feature type="repeat" description="TPR" evidence="3">
    <location>
        <begin position="8"/>
        <end position="41"/>
    </location>
</feature>
<evidence type="ECO:0000256" key="1">
    <source>
        <dbReference type="ARBA" id="ARBA00004496"/>
    </source>
</evidence>
<comment type="subcellular location">
    <subcellularLocation>
        <location evidence="1">Cytoplasm</location>
    </subcellularLocation>
</comment>
<dbReference type="GO" id="GO:0051879">
    <property type="term" value="F:Hsp90 protein binding"/>
    <property type="evidence" value="ECO:0007669"/>
    <property type="project" value="TreeGrafter"/>
</dbReference>
<evidence type="ECO:0000256" key="2">
    <source>
        <dbReference type="ARBA" id="ARBA00022490"/>
    </source>
</evidence>
<proteinExistence type="predicted"/>
<sequence>MAESDMTAQEWKEKGNEELKKNNWSEASSYYTNALKLEEDNVKKAALYKYRAEAYLKLGDYEKVIEDCDSTLKICCNRVLHHRCQALEALKKFEEANRDAQIIISSDNENIQFEAERLFEIVQEHCKRNSRISAKISQVLDPALNVSVDMKKRETAMSNLQLLTYEKVSADDEVIFKENNLSKITQLVNIEKDVSSQGTDNIKHID</sequence>
<dbReference type="Gene3D" id="1.25.40.10">
    <property type="entry name" value="Tetratricopeptide repeat domain"/>
    <property type="match status" value="1"/>
</dbReference>
<organism evidence="4 5">
    <name type="scientific">Temnothorax curvispinosus</name>
    <dbReference type="NCBI Taxonomy" id="300111"/>
    <lineage>
        <taxon>Eukaryota</taxon>
        <taxon>Metazoa</taxon>
        <taxon>Ecdysozoa</taxon>
        <taxon>Arthropoda</taxon>
        <taxon>Hexapoda</taxon>
        <taxon>Insecta</taxon>
        <taxon>Pterygota</taxon>
        <taxon>Neoptera</taxon>
        <taxon>Endopterygota</taxon>
        <taxon>Hymenoptera</taxon>
        <taxon>Apocrita</taxon>
        <taxon>Aculeata</taxon>
        <taxon>Formicoidea</taxon>
        <taxon>Formicidae</taxon>
        <taxon>Myrmicinae</taxon>
        <taxon>Temnothorax</taxon>
    </lineage>
</organism>
<keyword evidence="2" id="KW-0963">Cytoplasm</keyword>
<reference evidence="5" key="1">
    <citation type="submission" date="2025-08" db="UniProtKB">
        <authorList>
            <consortium name="RefSeq"/>
        </authorList>
    </citation>
    <scope>IDENTIFICATION</scope>
    <source>
        <tissue evidence="5">Whole body</tissue>
    </source>
</reference>
<keyword evidence="4" id="KW-1185">Reference proteome</keyword>
<dbReference type="Proteomes" id="UP000504618">
    <property type="component" value="Unplaced"/>
</dbReference>
<evidence type="ECO:0000313" key="4">
    <source>
        <dbReference type="Proteomes" id="UP000504618"/>
    </source>
</evidence>
<name>A0A6J1QQ24_9HYME</name>
<evidence type="ECO:0000313" key="5">
    <source>
        <dbReference type="RefSeq" id="XP_024883076.1"/>
    </source>
</evidence>
<dbReference type="AlphaFoldDB" id="A0A6J1QQ24"/>
<protein>
    <submittedName>
        <fullName evidence="5">Protein unc-45 homolog B-like</fullName>
    </submittedName>
</protein>
<accession>A0A6J1QQ24</accession>
<dbReference type="GO" id="GO:0005737">
    <property type="term" value="C:cytoplasm"/>
    <property type="evidence" value="ECO:0007669"/>
    <property type="project" value="UniProtKB-SubCell"/>
</dbReference>